<dbReference type="EMBL" id="JPRK01000011">
    <property type="protein sequence ID" value="KIO52368.1"/>
    <property type="molecule type" value="Genomic_DNA"/>
</dbReference>
<evidence type="ECO:0000313" key="3">
    <source>
        <dbReference type="Proteomes" id="UP000032061"/>
    </source>
</evidence>
<protein>
    <submittedName>
        <fullName evidence="2">T9SS C-terminal target domain-containing protein</fullName>
    </submittedName>
</protein>
<evidence type="ECO:0000313" key="2">
    <source>
        <dbReference type="EMBL" id="OXA87219.1"/>
    </source>
</evidence>
<dbReference type="NCBIfam" id="NF038133">
    <property type="entry name" value="choice_anch_L"/>
    <property type="match status" value="1"/>
</dbReference>
<proteinExistence type="predicted"/>
<gene>
    <name evidence="2" type="ORF">B0A73_13020</name>
    <name evidence="1" type="ORF">IW18_14770</name>
</gene>
<dbReference type="Pfam" id="PF13585">
    <property type="entry name" value="CHU_C"/>
    <property type="match status" value="1"/>
</dbReference>
<sequence>MQNACANETNFKFSSHQGIGKFTSNSPNFPISDGIIIRNGIAKYTEGAYTGANESSQLNNTSDPDLQNISDSNGQLVPIRDVSYIQFDFTPLSSNFSFDFLFASNEYGEFQCGFSDVFAFILTDLTTGLSKNLAVLPGTDTPVSVKNIRDQQYNSSCLSSNANLFDHFNVTNPGASAINMRGETKVLTASSTVIPNRTYSIKLAIGDYNDSNYDSAVFIKGGSFITSMDLGPDRTICEGEKITLQSGLVGNYVYEWTLDGVAIPNETNSSLTLNKAGTYGVTATLSGCVIKDEVIVNDLIIKSPKNLTACYTTNGIYQYDLTQNNLAELGLNPNEYMLYYFESLAAANANSPNIPEIQLNSFTSVGNKKIYIKVVPLYNKTFYCNNLISFDLLVTPPITIKKPADLSVCNTESGRVSVNLTVQETTILDGLNPSDFNFSYYTTQAGANTGSNRISNPQSFITTLSQSPQPIWVRIESAASSICYTTTNFNVIVYSLPVVDALSDVVACNSYTLPPITFGNYYTGPNGTGTKLNAGDVITTGGVYYIYNSATAPNICSNENYFNVILIYELQFGNDACGAYIVPRVIAGAFFTESGGKGDQIPEGTALTTSQTIYYYAAFNGVVCRDEAVPFVVHPLPLIDKPTDVVTCDLYTLPPLTNGNYYASSGGSGNQLNAGDQITSSQTVFVFANDGRCSNEYSFKIDIINSSNFVQITQCGSFTLPPIEVGGYYDSPNGQGKNIPTETVITTSQTIYYYANTTTFPNCTNNLKYEITIKPLPLVDKPNDRLECESYTLPPLINGNYFTDTNGGGLMLKAGDVITETQKIYIYAVGAECSNEHNFVVEIRPLPPIDNFTDVVTCTDFILPPLKTGKYYTATGGPNGSGNQLNEGITINTNQTIYIYNEWTDFAKCSNETFFNVNINGIDVGDFADINVCDSYTLPALKLGNYYSQPQGQGSVIPAGTLITSSQTLYVYASAGNRSTCSSEKSFLVTISTAPVLTNTPDVAICQSYTLPALAIGDYYSEPNGGGTIFLAGTSINTSQRMYIYATSATNSNCTSQDDFSITIYPLKNLQLQNGIICIDYQTGVLLSPALLNSGLDSSNYTIDWFLEGNKVSSGSTYSATQEGTYTVVSTKTTPNIGDDCGYNPTTVKVEKSSPAIATVTVTDAFTDTIDIIVNLTNGFGIYEYQLDDGNFQTDNIFHDVDSGQHAISIRDIKGKCDDQILIANVLKYPKFFTPNNDGYNDTWNITDLAFQHDAVINIFDRYGKLIKQLSPSGPGWDGNYNGGPLPSSDYWFQTFYTQNGVSHVFKSHFSLKR</sequence>
<name>A0A0D0EUB7_9FLAO</name>
<dbReference type="STRING" id="37752.IW18_14770"/>
<dbReference type="Proteomes" id="UP000198302">
    <property type="component" value="Unassembled WGS sequence"/>
</dbReference>
<organism evidence="1 3">
    <name type="scientific">Flavobacterium hibernum</name>
    <dbReference type="NCBI Taxonomy" id="37752"/>
    <lineage>
        <taxon>Bacteria</taxon>
        <taxon>Pseudomonadati</taxon>
        <taxon>Bacteroidota</taxon>
        <taxon>Flavobacteriia</taxon>
        <taxon>Flavobacteriales</taxon>
        <taxon>Flavobacteriaceae</taxon>
        <taxon>Flavobacterium</taxon>
    </lineage>
</organism>
<dbReference type="InterPro" id="IPR026341">
    <property type="entry name" value="T9SS_type_B"/>
</dbReference>
<dbReference type="InterPro" id="IPR049804">
    <property type="entry name" value="Choice_anch_L"/>
</dbReference>
<dbReference type="Proteomes" id="UP000032061">
    <property type="component" value="Unassembled WGS sequence"/>
</dbReference>
<evidence type="ECO:0000313" key="1">
    <source>
        <dbReference type="EMBL" id="KIO52368.1"/>
    </source>
</evidence>
<dbReference type="InterPro" id="IPR013783">
    <property type="entry name" value="Ig-like_fold"/>
</dbReference>
<dbReference type="NCBIfam" id="TIGR04131">
    <property type="entry name" value="Bac_Flav_CTERM"/>
    <property type="match status" value="1"/>
</dbReference>
<reference evidence="1 3" key="1">
    <citation type="submission" date="2015-01" db="EMBL/GenBank/DDBJ databases">
        <title>Genome of Flavobacterium hibernum DSM 12611.</title>
        <authorList>
            <person name="Stropko S.J."/>
            <person name="Pipes S.E."/>
            <person name="Newman J.D."/>
        </authorList>
    </citation>
    <scope>NUCLEOTIDE SEQUENCE [LARGE SCALE GENOMIC DNA]</scope>
    <source>
        <strain evidence="1 3">DSM 12611</strain>
    </source>
</reference>
<dbReference type="EMBL" id="MUGX01000013">
    <property type="protein sequence ID" value="OXA87219.1"/>
    <property type="molecule type" value="Genomic_DNA"/>
</dbReference>
<dbReference type="Gene3D" id="2.60.40.10">
    <property type="entry name" value="Immunoglobulins"/>
    <property type="match status" value="1"/>
</dbReference>
<keyword evidence="4" id="KW-1185">Reference proteome</keyword>
<evidence type="ECO:0000313" key="4">
    <source>
        <dbReference type="Proteomes" id="UP000198302"/>
    </source>
</evidence>
<reference evidence="2 4" key="2">
    <citation type="submission" date="2016-11" db="EMBL/GenBank/DDBJ databases">
        <title>Whole genomes of Flavobacteriaceae.</title>
        <authorList>
            <person name="Stine C."/>
            <person name="Li C."/>
            <person name="Tadesse D."/>
        </authorList>
    </citation>
    <scope>NUCLEOTIDE SEQUENCE [LARGE SCALE GENOMIC DNA]</scope>
    <source>
        <strain evidence="2 4">ATCC 51468</strain>
    </source>
</reference>
<accession>A0A0D0EUB7</accession>
<comment type="caution">
    <text evidence="1">The sequence shown here is derived from an EMBL/GenBank/DDBJ whole genome shotgun (WGS) entry which is preliminary data.</text>
</comment>